<evidence type="ECO:0000256" key="3">
    <source>
        <dbReference type="ARBA" id="ARBA00022679"/>
    </source>
</evidence>
<dbReference type="EMBL" id="GDID01001289">
    <property type="protein sequence ID" value="JAP95317.1"/>
    <property type="molecule type" value="Transcribed_RNA"/>
</dbReference>
<dbReference type="AlphaFoldDB" id="A0A146KFS4"/>
<feature type="non-terminal residue" evidence="12">
    <location>
        <position position="241"/>
    </location>
</feature>
<proteinExistence type="inferred from homology"/>
<dbReference type="GO" id="GO:0005783">
    <property type="term" value="C:endoplasmic reticulum"/>
    <property type="evidence" value="ECO:0007669"/>
    <property type="project" value="TreeGrafter"/>
</dbReference>
<evidence type="ECO:0000256" key="6">
    <source>
        <dbReference type="ARBA" id="ARBA00023136"/>
    </source>
</evidence>
<feature type="transmembrane region" description="Helical" evidence="10">
    <location>
        <begin position="106"/>
        <end position="126"/>
    </location>
</feature>
<dbReference type="PANTHER" id="PTHR22883">
    <property type="entry name" value="ZINC FINGER DHHC DOMAIN CONTAINING PROTEIN"/>
    <property type="match status" value="1"/>
</dbReference>
<dbReference type="GO" id="GO:0005794">
    <property type="term" value="C:Golgi apparatus"/>
    <property type="evidence" value="ECO:0007669"/>
    <property type="project" value="TreeGrafter"/>
</dbReference>
<sequence length="241" mass="29188">MQYCTIVALYIRLYINQNRWCFPAFFILYSLLFICSIRLMYKLNKSNPGYLKDDLQSKYSRYCEKCQKNFPLRSKHSKLSNRCVASFDHECNLLNVEIGEKNRGKFIIFLVLESFFHFLTFLITLMSNPNTEKEKVIEFWAKRADSFICAISSFFFAVILLFLTIQHLNMIYNNILQYETYKGKKLDYIKEYGEDCFDQGYIANFLAFFSFTEGFLEWVPYQRRKEKRWWEKIFENEYWSC</sequence>
<reference evidence="12" key="1">
    <citation type="submission" date="2015-07" db="EMBL/GenBank/DDBJ databases">
        <title>Adaptation to a free-living lifestyle via gene acquisitions in the diplomonad Trepomonas sp. PC1.</title>
        <authorList>
            <person name="Xu F."/>
            <person name="Jerlstrom-Hultqvist J."/>
            <person name="Kolisko M."/>
            <person name="Simpson A.G.B."/>
            <person name="Roger A.J."/>
            <person name="Svard S.G."/>
            <person name="Andersson J.O."/>
        </authorList>
    </citation>
    <scope>NUCLEOTIDE SEQUENCE</scope>
    <source>
        <strain evidence="12">PC1</strain>
    </source>
</reference>
<dbReference type="Pfam" id="PF01529">
    <property type="entry name" value="DHHC"/>
    <property type="match status" value="1"/>
</dbReference>
<evidence type="ECO:0000256" key="4">
    <source>
        <dbReference type="ARBA" id="ARBA00022692"/>
    </source>
</evidence>
<keyword evidence="4 10" id="KW-0812">Transmembrane</keyword>
<evidence type="ECO:0000256" key="8">
    <source>
        <dbReference type="ARBA" id="ARBA00023288"/>
    </source>
</evidence>
<name>A0A146KFS4_9EUKA</name>
<keyword evidence="7" id="KW-0564">Palmitate</keyword>
<comment type="similarity">
    <text evidence="2 10">Belongs to the DHHC palmitoyltransferase family.</text>
</comment>
<dbReference type="GO" id="GO:0006612">
    <property type="term" value="P:protein targeting to membrane"/>
    <property type="evidence" value="ECO:0007669"/>
    <property type="project" value="TreeGrafter"/>
</dbReference>
<keyword evidence="3 10" id="KW-0808">Transferase</keyword>
<evidence type="ECO:0000313" key="12">
    <source>
        <dbReference type="EMBL" id="JAP95317.1"/>
    </source>
</evidence>
<comment type="catalytic activity">
    <reaction evidence="10">
        <text>L-cysteinyl-[protein] + hexadecanoyl-CoA = S-hexadecanoyl-L-cysteinyl-[protein] + CoA</text>
        <dbReference type="Rhea" id="RHEA:36683"/>
        <dbReference type="Rhea" id="RHEA-COMP:10131"/>
        <dbReference type="Rhea" id="RHEA-COMP:11032"/>
        <dbReference type="ChEBI" id="CHEBI:29950"/>
        <dbReference type="ChEBI" id="CHEBI:57287"/>
        <dbReference type="ChEBI" id="CHEBI:57379"/>
        <dbReference type="ChEBI" id="CHEBI:74151"/>
        <dbReference type="EC" id="2.3.1.225"/>
    </reaction>
</comment>
<dbReference type="PANTHER" id="PTHR22883:SF301">
    <property type="entry name" value="PALMITOYLTRANSFERASE ZDHHC12"/>
    <property type="match status" value="1"/>
</dbReference>
<feature type="transmembrane region" description="Helical" evidence="10">
    <location>
        <begin position="147"/>
        <end position="168"/>
    </location>
</feature>
<dbReference type="GO" id="GO:0019706">
    <property type="term" value="F:protein-cysteine S-palmitoyltransferase activity"/>
    <property type="evidence" value="ECO:0007669"/>
    <property type="project" value="UniProtKB-EC"/>
</dbReference>
<evidence type="ECO:0000256" key="2">
    <source>
        <dbReference type="ARBA" id="ARBA00008574"/>
    </source>
</evidence>
<keyword evidence="9 10" id="KW-0012">Acyltransferase</keyword>
<evidence type="ECO:0000256" key="9">
    <source>
        <dbReference type="ARBA" id="ARBA00023315"/>
    </source>
</evidence>
<accession>A0A146KFS4</accession>
<gene>
    <name evidence="12" type="ORF">TPC1_11736</name>
</gene>
<feature type="domain" description="Palmitoyltransferase DHHC" evidence="11">
    <location>
        <begin position="58"/>
        <end position="183"/>
    </location>
</feature>
<keyword evidence="8" id="KW-0449">Lipoprotein</keyword>
<evidence type="ECO:0000259" key="11">
    <source>
        <dbReference type="Pfam" id="PF01529"/>
    </source>
</evidence>
<evidence type="ECO:0000256" key="5">
    <source>
        <dbReference type="ARBA" id="ARBA00022989"/>
    </source>
</evidence>
<keyword evidence="5 10" id="KW-1133">Transmembrane helix</keyword>
<comment type="domain">
    <text evidence="10">The DHHC domain is required for palmitoyltransferase activity.</text>
</comment>
<protein>
    <recommendedName>
        <fullName evidence="10">Palmitoyltransferase</fullName>
        <ecNumber evidence="10">2.3.1.225</ecNumber>
    </recommendedName>
</protein>
<keyword evidence="6 10" id="KW-0472">Membrane</keyword>
<evidence type="ECO:0000256" key="7">
    <source>
        <dbReference type="ARBA" id="ARBA00023139"/>
    </source>
</evidence>
<dbReference type="EC" id="2.3.1.225" evidence="10"/>
<feature type="transmembrane region" description="Helical" evidence="10">
    <location>
        <begin position="201"/>
        <end position="219"/>
    </location>
</feature>
<comment type="subcellular location">
    <subcellularLocation>
        <location evidence="1">Endomembrane system</location>
        <topology evidence="1">Multi-pass membrane protein</topology>
    </subcellularLocation>
</comment>
<evidence type="ECO:0000256" key="10">
    <source>
        <dbReference type="RuleBase" id="RU079119"/>
    </source>
</evidence>
<organism evidence="12">
    <name type="scientific">Trepomonas sp. PC1</name>
    <dbReference type="NCBI Taxonomy" id="1076344"/>
    <lineage>
        <taxon>Eukaryota</taxon>
        <taxon>Metamonada</taxon>
        <taxon>Diplomonadida</taxon>
        <taxon>Hexamitidae</taxon>
        <taxon>Hexamitinae</taxon>
        <taxon>Trepomonas</taxon>
    </lineage>
</organism>
<dbReference type="InterPro" id="IPR039859">
    <property type="entry name" value="PFA4/ZDH16/20/ERF2-like"/>
</dbReference>
<dbReference type="PROSITE" id="PS50216">
    <property type="entry name" value="DHHC"/>
    <property type="match status" value="1"/>
</dbReference>
<feature type="transmembrane region" description="Helical" evidence="10">
    <location>
        <begin position="20"/>
        <end position="41"/>
    </location>
</feature>
<evidence type="ECO:0000256" key="1">
    <source>
        <dbReference type="ARBA" id="ARBA00004127"/>
    </source>
</evidence>
<dbReference type="InterPro" id="IPR001594">
    <property type="entry name" value="Palmitoyltrfase_DHHC"/>
</dbReference>